<dbReference type="SUPFAM" id="SSF54909">
    <property type="entry name" value="Dimeric alpha+beta barrel"/>
    <property type="match status" value="1"/>
</dbReference>
<evidence type="ECO:0000313" key="2">
    <source>
        <dbReference type="Proteomes" id="UP001164286"/>
    </source>
</evidence>
<evidence type="ECO:0000313" key="1">
    <source>
        <dbReference type="EMBL" id="KAI9632407.1"/>
    </source>
</evidence>
<dbReference type="Pfam" id="PF05336">
    <property type="entry name" value="rhaM"/>
    <property type="match status" value="1"/>
</dbReference>
<accession>A0AA38H255</accession>
<dbReference type="GO" id="GO:0016857">
    <property type="term" value="F:racemase and epimerase activity, acting on carbohydrates and derivatives"/>
    <property type="evidence" value="ECO:0007669"/>
    <property type="project" value="InterPro"/>
</dbReference>
<keyword evidence="2" id="KW-1185">Reference proteome</keyword>
<dbReference type="RefSeq" id="XP_052942184.1">
    <property type="nucleotide sequence ID" value="XM_053091227.1"/>
</dbReference>
<dbReference type="EMBL" id="JAKWFO010000014">
    <property type="protein sequence ID" value="KAI9632407.1"/>
    <property type="molecule type" value="Genomic_DNA"/>
</dbReference>
<dbReference type="InterPro" id="IPR011008">
    <property type="entry name" value="Dimeric_a/b-barrel"/>
</dbReference>
<comment type="caution">
    <text evidence="1">The sequence shown here is derived from an EMBL/GenBank/DDBJ whole genome shotgun (WGS) entry which is preliminary data.</text>
</comment>
<dbReference type="InterPro" id="IPR008000">
    <property type="entry name" value="Rham/fucose_mutarotase"/>
</dbReference>
<dbReference type="Gene3D" id="3.30.70.100">
    <property type="match status" value="1"/>
</dbReference>
<protein>
    <submittedName>
        <fullName evidence="1">Rhamnose mutarotase</fullName>
    </submittedName>
</protein>
<dbReference type="AlphaFoldDB" id="A0AA38H255"/>
<gene>
    <name evidence="1" type="ORF">MKK02DRAFT_40711</name>
</gene>
<name>A0AA38H255_9TREE</name>
<sequence length="97" mass="11471">MSELPMPELPRTNEGKRICQIIRVKPEALKEYKEVHSAVWPEILAALRRAHVVDYSIHYFEPHSLLIAHMRYIGQDFEGDMAKIAEDENTKRWWKVI</sequence>
<dbReference type="Proteomes" id="UP001164286">
    <property type="component" value="Unassembled WGS sequence"/>
</dbReference>
<dbReference type="PANTHER" id="PTHR34389:SF2">
    <property type="entry name" value="L-RHAMNOSE MUTAROTASE"/>
    <property type="match status" value="1"/>
</dbReference>
<proteinExistence type="predicted"/>
<dbReference type="GeneID" id="77730432"/>
<organism evidence="1 2">
    <name type="scientific">Dioszegia hungarica</name>
    <dbReference type="NCBI Taxonomy" id="4972"/>
    <lineage>
        <taxon>Eukaryota</taxon>
        <taxon>Fungi</taxon>
        <taxon>Dikarya</taxon>
        <taxon>Basidiomycota</taxon>
        <taxon>Agaricomycotina</taxon>
        <taxon>Tremellomycetes</taxon>
        <taxon>Tremellales</taxon>
        <taxon>Bulleribasidiaceae</taxon>
        <taxon>Dioszegia</taxon>
    </lineage>
</organism>
<reference evidence="1" key="1">
    <citation type="journal article" date="2022" name="G3 (Bethesda)">
        <title>High quality genome of the basidiomycete yeast Dioszegia hungarica PDD-24b-2 isolated from cloud water.</title>
        <authorList>
            <person name="Jarrige D."/>
            <person name="Haridas S."/>
            <person name="Bleykasten-Grosshans C."/>
            <person name="Joly M."/>
            <person name="Nadalig T."/>
            <person name="Sancelme M."/>
            <person name="Vuilleumier S."/>
            <person name="Grigoriev I.V."/>
            <person name="Amato P."/>
            <person name="Bringel F."/>
        </authorList>
    </citation>
    <scope>NUCLEOTIDE SEQUENCE</scope>
    <source>
        <strain evidence="1">PDD-24b-2</strain>
    </source>
</reference>
<dbReference type="PANTHER" id="PTHR34389">
    <property type="entry name" value="L-RHAMNOSE MUTAROTASE"/>
    <property type="match status" value="1"/>
</dbReference>